<keyword evidence="4" id="KW-1185">Reference proteome</keyword>
<protein>
    <recommendedName>
        <fullName evidence="5">PrgI family protein</fullName>
    </recommendedName>
</protein>
<feature type="transmembrane region" description="Helical" evidence="2">
    <location>
        <begin position="49"/>
        <end position="69"/>
    </location>
</feature>
<sequence length="155" mass="17353">MAYVPVPKDLTKVKTKVAFNLTKRQLICFTGGALIGVPLFFLLRGPVGSSAAAMCMMLVMLPFFMLAMYEKHGQPLEKIVGNIIRVTVIRPKQRPYKTNNFYDALERQANLDEEVYDIVHGNQKLAAPAVRKNRGKSCAAGQDQEKTVPRRQKAD</sequence>
<feature type="compositionally biased region" description="Basic and acidic residues" evidence="1">
    <location>
        <begin position="143"/>
        <end position="155"/>
    </location>
</feature>
<feature type="transmembrane region" description="Helical" evidence="2">
    <location>
        <begin position="26"/>
        <end position="43"/>
    </location>
</feature>
<keyword evidence="2" id="KW-0472">Membrane</keyword>
<accession>R8W0G2</accession>
<evidence type="ECO:0000313" key="3">
    <source>
        <dbReference type="EMBL" id="EOQ38016.1"/>
    </source>
</evidence>
<dbReference type="PATRIC" id="fig|1203606.4.peg.1003"/>
<reference evidence="3 4" key="1">
    <citation type="submission" date="2013-01" db="EMBL/GenBank/DDBJ databases">
        <title>The Genome Sequence of Butyricicoccus pullicaecorum 1.2.</title>
        <authorList>
            <consortium name="The Broad Institute Genome Sequencing Platform"/>
            <person name="Earl A."/>
            <person name="Ward D."/>
            <person name="Feldgarden M."/>
            <person name="Gevers D."/>
            <person name="Van Immerseel F."/>
            <person name="Eeckhaut V."/>
            <person name="Walker B."/>
            <person name="Young S.K."/>
            <person name="Zeng Q."/>
            <person name="Gargeya S."/>
            <person name="Fitzgerald M."/>
            <person name="Haas B."/>
            <person name="Abouelleil A."/>
            <person name="Alvarado L."/>
            <person name="Arachchi H.M."/>
            <person name="Berlin A.M."/>
            <person name="Chapman S.B."/>
            <person name="Dewar J."/>
            <person name="Goldberg J."/>
            <person name="Griggs A."/>
            <person name="Gujja S."/>
            <person name="Hansen M."/>
            <person name="Howarth C."/>
            <person name="Imamovic A."/>
            <person name="Larimer J."/>
            <person name="McCowan C."/>
            <person name="Murphy C."/>
            <person name="Neiman D."/>
            <person name="Pearson M."/>
            <person name="Priest M."/>
            <person name="Roberts A."/>
            <person name="Saif S."/>
            <person name="Shea T."/>
            <person name="Sisk P."/>
            <person name="Sykes S."/>
            <person name="Wortman J."/>
            <person name="Nusbaum C."/>
            <person name="Birren B."/>
        </authorList>
    </citation>
    <scope>NUCLEOTIDE SEQUENCE [LARGE SCALE GENOMIC DNA]</scope>
    <source>
        <strain evidence="3 4">1.2</strain>
    </source>
</reference>
<gene>
    <name evidence="3" type="ORF">HMPREF1526_01044</name>
</gene>
<feature type="region of interest" description="Disordered" evidence="1">
    <location>
        <begin position="130"/>
        <end position="155"/>
    </location>
</feature>
<evidence type="ECO:0000313" key="4">
    <source>
        <dbReference type="Proteomes" id="UP000013981"/>
    </source>
</evidence>
<name>R8W0G2_9FIRM</name>
<evidence type="ECO:0000256" key="1">
    <source>
        <dbReference type="SAM" id="MobiDB-lite"/>
    </source>
</evidence>
<keyword evidence="2" id="KW-1133">Transmembrane helix</keyword>
<dbReference type="EMBL" id="AQOB01000004">
    <property type="protein sequence ID" value="EOQ38016.1"/>
    <property type="molecule type" value="Genomic_DNA"/>
</dbReference>
<comment type="caution">
    <text evidence="3">The sequence shown here is derived from an EMBL/GenBank/DDBJ whole genome shotgun (WGS) entry which is preliminary data.</text>
</comment>
<organism evidence="3 4">
    <name type="scientific">Butyricicoccus pullicaecorum 1.2</name>
    <dbReference type="NCBI Taxonomy" id="1203606"/>
    <lineage>
        <taxon>Bacteria</taxon>
        <taxon>Bacillati</taxon>
        <taxon>Bacillota</taxon>
        <taxon>Clostridia</taxon>
        <taxon>Eubacteriales</taxon>
        <taxon>Butyricicoccaceae</taxon>
        <taxon>Butyricicoccus</taxon>
    </lineage>
</organism>
<evidence type="ECO:0008006" key="5">
    <source>
        <dbReference type="Google" id="ProtNLM"/>
    </source>
</evidence>
<proteinExistence type="predicted"/>
<keyword evidence="2" id="KW-0812">Transmembrane</keyword>
<dbReference type="RefSeq" id="WP_016147234.1">
    <property type="nucleotide sequence ID" value="NZ_KB976103.1"/>
</dbReference>
<dbReference type="OrthoDB" id="9790748at2"/>
<dbReference type="eggNOG" id="ENOG502ZBQF">
    <property type="taxonomic scope" value="Bacteria"/>
</dbReference>
<evidence type="ECO:0000256" key="2">
    <source>
        <dbReference type="SAM" id="Phobius"/>
    </source>
</evidence>
<dbReference type="Proteomes" id="UP000013981">
    <property type="component" value="Unassembled WGS sequence"/>
</dbReference>
<dbReference type="Pfam" id="PF12666">
    <property type="entry name" value="PrgI"/>
    <property type="match status" value="1"/>
</dbReference>
<dbReference type="InterPro" id="IPR024414">
    <property type="entry name" value="Uncharacterised_PrgI"/>
</dbReference>
<dbReference type="AlphaFoldDB" id="R8W0G2"/>
<dbReference type="HOGENOM" id="CLU_123819_0_0_9"/>